<evidence type="ECO:0000256" key="4">
    <source>
        <dbReference type="ARBA" id="ARBA00022777"/>
    </source>
</evidence>
<dbReference type="SUPFAM" id="SSF48034">
    <property type="entry name" value="Guanido kinase N-terminal domain"/>
    <property type="match status" value="1"/>
</dbReference>
<feature type="domain" description="Phosphagen kinase N-terminal" evidence="9">
    <location>
        <begin position="19"/>
        <end position="100"/>
    </location>
</feature>
<evidence type="ECO:0000313" key="11">
    <source>
        <dbReference type="EMBL" id="JAP39138.1"/>
    </source>
</evidence>
<keyword evidence="2 7" id="KW-0808">Transferase</keyword>
<dbReference type="Gene3D" id="1.10.135.10">
    <property type="entry name" value="ATP:guanido phosphotransferase, N-terminal domain"/>
    <property type="match status" value="1"/>
</dbReference>
<dbReference type="AlphaFoldDB" id="A0A0X3NHJ9"/>
<evidence type="ECO:0000256" key="7">
    <source>
        <dbReference type="PROSITE-ProRule" id="PRU00843"/>
    </source>
</evidence>
<keyword evidence="3 7" id="KW-0547">Nucleotide-binding</keyword>
<dbReference type="GO" id="GO:0004111">
    <property type="term" value="F:creatine kinase activity"/>
    <property type="evidence" value="ECO:0007669"/>
    <property type="project" value="InterPro"/>
</dbReference>
<dbReference type="Gene3D" id="3.30.590.10">
    <property type="entry name" value="Glutamine synthetase/guanido kinase, catalytic domain"/>
    <property type="match status" value="1"/>
</dbReference>
<dbReference type="PANTHER" id="PTHR11547">
    <property type="entry name" value="ARGININE OR CREATINE KINASE"/>
    <property type="match status" value="1"/>
</dbReference>
<feature type="domain" description="Phosphagen kinase C-terminal" evidence="10">
    <location>
        <begin position="130"/>
        <end position="367"/>
    </location>
</feature>
<evidence type="ECO:0000259" key="10">
    <source>
        <dbReference type="PROSITE" id="PS51510"/>
    </source>
</evidence>
<dbReference type="PANTHER" id="PTHR11547:SF38">
    <property type="entry name" value="ARGININE KINASE 1-RELATED"/>
    <property type="match status" value="1"/>
</dbReference>
<evidence type="ECO:0000256" key="1">
    <source>
        <dbReference type="ARBA" id="ARBA00006798"/>
    </source>
</evidence>
<proteinExistence type="inferred from homology"/>
<feature type="binding site" evidence="7">
    <location>
        <position position="240"/>
    </location>
    <ligand>
        <name>ATP</name>
        <dbReference type="ChEBI" id="CHEBI:30616"/>
    </ligand>
</feature>
<dbReference type="InterPro" id="IPR000749">
    <property type="entry name" value="ATP-guanido_PTrfase"/>
</dbReference>
<evidence type="ECO:0000256" key="2">
    <source>
        <dbReference type="ARBA" id="ARBA00022679"/>
    </source>
</evidence>
<evidence type="ECO:0000259" key="9">
    <source>
        <dbReference type="PROSITE" id="PS51509"/>
    </source>
</evidence>
<dbReference type="PROSITE" id="PS51510">
    <property type="entry name" value="PHOSPHAGEN_KINASE_C"/>
    <property type="match status" value="1"/>
</dbReference>
<feature type="binding site" evidence="7">
    <location>
        <begin position="320"/>
        <end position="325"/>
    </location>
    <ligand>
        <name>ATP</name>
        <dbReference type="ChEBI" id="CHEBI:30616"/>
    </ligand>
</feature>
<dbReference type="EMBL" id="GEEE01024087">
    <property type="protein sequence ID" value="JAP39138.1"/>
    <property type="molecule type" value="Transcribed_RNA"/>
</dbReference>
<dbReference type="GO" id="GO:0046314">
    <property type="term" value="P:phosphocreatine biosynthetic process"/>
    <property type="evidence" value="ECO:0007669"/>
    <property type="project" value="InterPro"/>
</dbReference>
<evidence type="ECO:0000256" key="6">
    <source>
        <dbReference type="PROSITE-ProRule" id="PRU00842"/>
    </source>
</evidence>
<dbReference type="InterPro" id="IPR022413">
    <property type="entry name" value="ATP-guanido_PTrfase_N"/>
</dbReference>
<dbReference type="InterPro" id="IPR036802">
    <property type="entry name" value="ATP-guanido_PTrfase_N_sf"/>
</dbReference>
<evidence type="ECO:0000256" key="8">
    <source>
        <dbReference type="RuleBase" id="RU000505"/>
    </source>
</evidence>
<comment type="similarity">
    <text evidence="1 6 8">Belongs to the ATP:guanido phosphotransferase family.</text>
</comment>
<name>A0A0X3NHJ9_SCHSO</name>
<protein>
    <submittedName>
        <fullName evidence="11">Taurocyamine kinase</fullName>
    </submittedName>
</protein>
<sequence length="367" mass="40754">MSAASVRPSASKRVPEVESLESLVKMIQDCADSKCLAKSYLTADVVRKMSSVKSKYGCSLAHIIRNCALNPKSECPRVGDADCYKIFHEFLDIVIKTYHKIPSDDFMHPPPTFGDIENLPFGNLDPKGDSVVSTRVRVGRSIDGFPFSTIISKEDRLLLEKKLSVVLKELTGEFAGTYHSLTGLDEDTKDKLVQDHFLFGDSNKIFQDAGGYRDWPVGRGIFYNKDKTFLCWIGEEDHLRVISMQEGGDLAATYARLIRGLKAIESRVQFCHSDKYGYLNCCPSNLGTSMRASVHARVPKLSADKTKLDDICKQHGLEARGAYGEHTESVGGVYDLSNERRLGLTELEAAIEMAEGVKKILELEATL</sequence>
<feature type="binding site" evidence="7">
    <location>
        <begin position="133"/>
        <end position="137"/>
    </location>
    <ligand>
        <name>ATP</name>
        <dbReference type="ChEBI" id="CHEBI:30616"/>
    </ligand>
</feature>
<dbReference type="PROSITE" id="PS00112">
    <property type="entry name" value="PHOSPHAGEN_KINASE"/>
    <property type="match status" value="1"/>
</dbReference>
<organism evidence="11">
    <name type="scientific">Schistocephalus solidus</name>
    <name type="common">Tapeworm</name>
    <dbReference type="NCBI Taxonomy" id="70667"/>
    <lineage>
        <taxon>Eukaryota</taxon>
        <taxon>Metazoa</taxon>
        <taxon>Spiralia</taxon>
        <taxon>Lophotrochozoa</taxon>
        <taxon>Platyhelminthes</taxon>
        <taxon>Cestoda</taxon>
        <taxon>Eucestoda</taxon>
        <taxon>Diphyllobothriidea</taxon>
        <taxon>Diphyllobothriidae</taxon>
        <taxon>Schistocephalus</taxon>
    </lineage>
</organism>
<dbReference type="Pfam" id="PF02807">
    <property type="entry name" value="ATP-gua_PtransN"/>
    <property type="match status" value="1"/>
</dbReference>
<evidence type="ECO:0000256" key="5">
    <source>
        <dbReference type="ARBA" id="ARBA00022840"/>
    </source>
</evidence>
<dbReference type="InterPro" id="IPR014746">
    <property type="entry name" value="Gln_synth/guanido_kin_cat_dom"/>
</dbReference>
<dbReference type="FunFam" id="3.30.590.10:FF:000006">
    <property type="entry name" value="Arginine kinase 1"/>
    <property type="match status" value="1"/>
</dbReference>
<gene>
    <name evidence="11" type="primary">KTRC</name>
    <name evidence="11" type="ORF">TR165027</name>
</gene>
<dbReference type="InterPro" id="IPR022414">
    <property type="entry name" value="ATP-guanido_PTrfase_cat"/>
</dbReference>
<dbReference type="InterPro" id="IPR022415">
    <property type="entry name" value="ATP-guanido_PTrfase_AS"/>
</dbReference>
<accession>A0A0X3NHJ9</accession>
<dbReference type="PROSITE" id="PS51509">
    <property type="entry name" value="PHOSPHAGEN_KINASE_N"/>
    <property type="match status" value="1"/>
</dbReference>
<evidence type="ECO:0000256" key="3">
    <source>
        <dbReference type="ARBA" id="ARBA00022741"/>
    </source>
</evidence>
<keyword evidence="5 7" id="KW-0067">ATP-binding</keyword>
<dbReference type="SUPFAM" id="SSF55931">
    <property type="entry name" value="Glutamine synthetase/guanido kinase"/>
    <property type="match status" value="1"/>
</dbReference>
<dbReference type="GO" id="GO:0005524">
    <property type="term" value="F:ATP binding"/>
    <property type="evidence" value="ECO:0007669"/>
    <property type="project" value="UniProtKB-UniRule"/>
</dbReference>
<keyword evidence="4 7" id="KW-0418">Kinase</keyword>
<reference evidence="11" key="1">
    <citation type="submission" date="2016-01" db="EMBL/GenBank/DDBJ databases">
        <title>Reference transcriptome for the parasite Schistocephalus solidus: insights into the molecular evolution of parasitism.</title>
        <authorList>
            <person name="Hebert F.O."/>
            <person name="Grambauer S."/>
            <person name="Barber I."/>
            <person name="Landry C.R."/>
            <person name="Aubin-Horth N."/>
        </authorList>
    </citation>
    <scope>NUCLEOTIDE SEQUENCE</scope>
</reference>
<feature type="binding site" evidence="7">
    <location>
        <position position="196"/>
    </location>
    <ligand>
        <name>ATP</name>
        <dbReference type="ChEBI" id="CHEBI:30616"/>
    </ligand>
</feature>
<dbReference type="GO" id="GO:0005615">
    <property type="term" value="C:extracellular space"/>
    <property type="evidence" value="ECO:0007669"/>
    <property type="project" value="TreeGrafter"/>
</dbReference>
<dbReference type="Pfam" id="PF00217">
    <property type="entry name" value="ATP-gua_Ptrans"/>
    <property type="match status" value="1"/>
</dbReference>
<feature type="binding site" evidence="7">
    <location>
        <begin position="291"/>
        <end position="295"/>
    </location>
    <ligand>
        <name>ATP</name>
        <dbReference type="ChEBI" id="CHEBI:30616"/>
    </ligand>
</feature>